<dbReference type="AlphaFoldDB" id="R7SND0"/>
<evidence type="ECO:0000256" key="11">
    <source>
        <dbReference type="ARBA" id="ARBA00023033"/>
    </source>
</evidence>
<sequence length="480" mass="54603">MRSISTRNARSRGLPLSPEPRPLPFIGNVLDFPRTKQGIAFRDMCAQYGDILHFNLLGQHMLVLGRPDVVFELLDKRSANTSDRFVTPLIVLTGMDMNLSAMRYGERWRRHRRAFWQYFHPSALPTYQPMQRKAAHRFLNKLLKTPSRLREPIRFTFYTAVLEVLFGYSVADDGDEIMAIVEDALEWPGEAFTQGKYLIETLPILRYVPTWFPGATVQRLIVHWRSTVTRLKEEPYRQIKVSIAHNEAPESVVSNMITTMVKQDDEPSSIEVEDVIKNVAAVTVEGASDTMFSTVQTMFMAMALNPEIQKRAQAELDAVVGPHRLPDFSDQQNLVYVNATIREALWWQAVSPFSLPHVTVEDDEFRGYFLPAGSIILPNVWACTRNPELYEDPDVFRPERFVHDGKVDFTSPPDPALFVFGFGRRICPGRYFAENGLLVNVALILHAFDITPPADENGKPIALHGDIMMADGLLCYLVEC</sequence>
<dbReference type="Pfam" id="PF00067">
    <property type="entry name" value="p450"/>
    <property type="match status" value="1"/>
</dbReference>
<dbReference type="OMA" id="MQWRAMF"/>
<comment type="similarity">
    <text evidence="4 14">Belongs to the cytochrome P450 family.</text>
</comment>
<dbReference type="InterPro" id="IPR001128">
    <property type="entry name" value="Cyt_P450"/>
</dbReference>
<dbReference type="InterPro" id="IPR036396">
    <property type="entry name" value="Cyt_P450_sf"/>
</dbReference>
<keyword evidence="12" id="KW-0472">Membrane</keyword>
<proteinExistence type="inferred from homology"/>
<keyword evidence="6" id="KW-0812">Transmembrane</keyword>
<evidence type="ECO:0000313" key="16">
    <source>
        <dbReference type="Proteomes" id="UP000053319"/>
    </source>
</evidence>
<dbReference type="Proteomes" id="UP000053319">
    <property type="component" value="Unassembled WGS sequence"/>
</dbReference>
<evidence type="ECO:0000256" key="4">
    <source>
        <dbReference type="ARBA" id="ARBA00010617"/>
    </source>
</evidence>
<keyword evidence="5 13" id="KW-0349">Heme</keyword>
<dbReference type="InterPro" id="IPR050364">
    <property type="entry name" value="Cytochrome_P450_fung"/>
</dbReference>
<name>R7SND0_DICSQ</name>
<dbReference type="SUPFAM" id="SSF48264">
    <property type="entry name" value="Cytochrome P450"/>
    <property type="match status" value="1"/>
</dbReference>
<dbReference type="RefSeq" id="XP_007370032.1">
    <property type="nucleotide sequence ID" value="XM_007369970.1"/>
</dbReference>
<dbReference type="GO" id="GO:0005506">
    <property type="term" value="F:iron ion binding"/>
    <property type="evidence" value="ECO:0007669"/>
    <property type="project" value="InterPro"/>
</dbReference>
<dbReference type="EMBL" id="JH719455">
    <property type="protein sequence ID" value="EJF57200.1"/>
    <property type="molecule type" value="Genomic_DNA"/>
</dbReference>
<protein>
    <submittedName>
        <fullName evidence="15">Cytochrome P450</fullName>
    </submittedName>
</protein>
<dbReference type="InterPro" id="IPR002401">
    <property type="entry name" value="Cyt_P450_E_grp-I"/>
</dbReference>
<dbReference type="GO" id="GO:0016705">
    <property type="term" value="F:oxidoreductase activity, acting on paired donors, with incorporation or reduction of molecular oxygen"/>
    <property type="evidence" value="ECO:0007669"/>
    <property type="project" value="InterPro"/>
</dbReference>
<dbReference type="OrthoDB" id="2789670at2759"/>
<organism evidence="15 16">
    <name type="scientific">Dichomitus squalens (strain LYAD-421)</name>
    <name type="common">Western red white-rot fungus</name>
    <dbReference type="NCBI Taxonomy" id="732165"/>
    <lineage>
        <taxon>Eukaryota</taxon>
        <taxon>Fungi</taxon>
        <taxon>Dikarya</taxon>
        <taxon>Basidiomycota</taxon>
        <taxon>Agaricomycotina</taxon>
        <taxon>Agaricomycetes</taxon>
        <taxon>Polyporales</taxon>
        <taxon>Polyporaceae</taxon>
        <taxon>Dichomitus</taxon>
    </lineage>
</organism>
<evidence type="ECO:0000256" key="7">
    <source>
        <dbReference type="ARBA" id="ARBA00022723"/>
    </source>
</evidence>
<evidence type="ECO:0000256" key="9">
    <source>
        <dbReference type="ARBA" id="ARBA00023002"/>
    </source>
</evidence>
<keyword evidence="10 13" id="KW-0408">Iron</keyword>
<evidence type="ECO:0000256" key="3">
    <source>
        <dbReference type="ARBA" id="ARBA00005179"/>
    </source>
</evidence>
<dbReference type="PANTHER" id="PTHR46300:SF7">
    <property type="entry name" value="P450, PUTATIVE (EUROFUNG)-RELATED"/>
    <property type="match status" value="1"/>
</dbReference>
<evidence type="ECO:0000256" key="2">
    <source>
        <dbReference type="ARBA" id="ARBA00004167"/>
    </source>
</evidence>
<evidence type="ECO:0000256" key="13">
    <source>
        <dbReference type="PIRSR" id="PIRSR602401-1"/>
    </source>
</evidence>
<comment type="cofactor">
    <cofactor evidence="1 13">
        <name>heme</name>
        <dbReference type="ChEBI" id="CHEBI:30413"/>
    </cofactor>
</comment>
<dbReference type="HOGENOM" id="CLU_001570_2_3_1"/>
<evidence type="ECO:0000256" key="14">
    <source>
        <dbReference type="RuleBase" id="RU000461"/>
    </source>
</evidence>
<keyword evidence="8" id="KW-1133">Transmembrane helix</keyword>
<dbReference type="GO" id="GO:0020037">
    <property type="term" value="F:heme binding"/>
    <property type="evidence" value="ECO:0007669"/>
    <property type="project" value="InterPro"/>
</dbReference>
<dbReference type="CDD" id="cd11065">
    <property type="entry name" value="CYP64-like"/>
    <property type="match status" value="1"/>
</dbReference>
<dbReference type="GO" id="GO:0016020">
    <property type="term" value="C:membrane"/>
    <property type="evidence" value="ECO:0007669"/>
    <property type="project" value="UniProtKB-SubCell"/>
</dbReference>
<evidence type="ECO:0000256" key="1">
    <source>
        <dbReference type="ARBA" id="ARBA00001971"/>
    </source>
</evidence>
<keyword evidence="7 13" id="KW-0479">Metal-binding</keyword>
<comment type="subcellular location">
    <subcellularLocation>
        <location evidence="2">Membrane</location>
        <topology evidence="2">Single-pass membrane protein</topology>
    </subcellularLocation>
</comment>
<dbReference type="GO" id="GO:0004497">
    <property type="term" value="F:monooxygenase activity"/>
    <property type="evidence" value="ECO:0007669"/>
    <property type="project" value="UniProtKB-KW"/>
</dbReference>
<evidence type="ECO:0000313" key="15">
    <source>
        <dbReference type="EMBL" id="EJF57200.1"/>
    </source>
</evidence>
<evidence type="ECO:0000256" key="6">
    <source>
        <dbReference type="ARBA" id="ARBA00022692"/>
    </source>
</evidence>
<dbReference type="PRINTS" id="PR00463">
    <property type="entry name" value="EP450I"/>
</dbReference>
<evidence type="ECO:0000256" key="5">
    <source>
        <dbReference type="ARBA" id="ARBA00022617"/>
    </source>
</evidence>
<keyword evidence="9 14" id="KW-0560">Oxidoreductase</keyword>
<evidence type="ECO:0000256" key="10">
    <source>
        <dbReference type="ARBA" id="ARBA00023004"/>
    </source>
</evidence>
<feature type="binding site" description="axial binding residue" evidence="13">
    <location>
        <position position="427"/>
    </location>
    <ligand>
        <name>heme</name>
        <dbReference type="ChEBI" id="CHEBI:30413"/>
    </ligand>
    <ligandPart>
        <name>Fe</name>
        <dbReference type="ChEBI" id="CHEBI:18248"/>
    </ligandPart>
</feature>
<dbReference type="InterPro" id="IPR017972">
    <property type="entry name" value="Cyt_P450_CS"/>
</dbReference>
<accession>R7SND0</accession>
<dbReference type="GeneID" id="18841324"/>
<dbReference type="KEGG" id="dsq:DICSQDRAFT_183326"/>
<comment type="pathway">
    <text evidence="3">Secondary metabolite biosynthesis.</text>
</comment>
<evidence type="ECO:0000256" key="8">
    <source>
        <dbReference type="ARBA" id="ARBA00022989"/>
    </source>
</evidence>
<dbReference type="PROSITE" id="PS00086">
    <property type="entry name" value="CYTOCHROME_P450"/>
    <property type="match status" value="1"/>
</dbReference>
<dbReference type="Gene3D" id="1.10.630.10">
    <property type="entry name" value="Cytochrome P450"/>
    <property type="match status" value="1"/>
</dbReference>
<keyword evidence="11 14" id="KW-0503">Monooxygenase</keyword>
<evidence type="ECO:0000256" key="12">
    <source>
        <dbReference type="ARBA" id="ARBA00023136"/>
    </source>
</evidence>
<dbReference type="PANTHER" id="PTHR46300">
    <property type="entry name" value="P450, PUTATIVE (EUROFUNG)-RELATED-RELATED"/>
    <property type="match status" value="1"/>
</dbReference>
<reference evidence="15 16" key="1">
    <citation type="journal article" date="2012" name="Science">
        <title>The Paleozoic origin of enzymatic lignin decomposition reconstructed from 31 fungal genomes.</title>
        <authorList>
            <person name="Floudas D."/>
            <person name="Binder M."/>
            <person name="Riley R."/>
            <person name="Barry K."/>
            <person name="Blanchette R.A."/>
            <person name="Henrissat B."/>
            <person name="Martinez A.T."/>
            <person name="Otillar R."/>
            <person name="Spatafora J.W."/>
            <person name="Yadav J.S."/>
            <person name="Aerts A."/>
            <person name="Benoit I."/>
            <person name="Boyd A."/>
            <person name="Carlson A."/>
            <person name="Copeland A."/>
            <person name="Coutinho P.M."/>
            <person name="de Vries R.P."/>
            <person name="Ferreira P."/>
            <person name="Findley K."/>
            <person name="Foster B."/>
            <person name="Gaskell J."/>
            <person name="Glotzer D."/>
            <person name="Gorecki P."/>
            <person name="Heitman J."/>
            <person name="Hesse C."/>
            <person name="Hori C."/>
            <person name="Igarashi K."/>
            <person name="Jurgens J.A."/>
            <person name="Kallen N."/>
            <person name="Kersten P."/>
            <person name="Kohler A."/>
            <person name="Kuees U."/>
            <person name="Kumar T.K.A."/>
            <person name="Kuo A."/>
            <person name="LaButti K."/>
            <person name="Larrondo L.F."/>
            <person name="Lindquist E."/>
            <person name="Ling A."/>
            <person name="Lombard V."/>
            <person name="Lucas S."/>
            <person name="Lundell T."/>
            <person name="Martin R."/>
            <person name="McLaughlin D.J."/>
            <person name="Morgenstern I."/>
            <person name="Morin E."/>
            <person name="Murat C."/>
            <person name="Nagy L.G."/>
            <person name="Nolan M."/>
            <person name="Ohm R.A."/>
            <person name="Patyshakuliyeva A."/>
            <person name="Rokas A."/>
            <person name="Ruiz-Duenas F.J."/>
            <person name="Sabat G."/>
            <person name="Salamov A."/>
            <person name="Samejima M."/>
            <person name="Schmutz J."/>
            <person name="Slot J.C."/>
            <person name="St John F."/>
            <person name="Stenlid J."/>
            <person name="Sun H."/>
            <person name="Sun S."/>
            <person name="Syed K."/>
            <person name="Tsang A."/>
            <person name="Wiebenga A."/>
            <person name="Young D."/>
            <person name="Pisabarro A."/>
            <person name="Eastwood D.C."/>
            <person name="Martin F."/>
            <person name="Cullen D."/>
            <person name="Grigoriev I.V."/>
            <person name="Hibbett D.S."/>
        </authorList>
    </citation>
    <scope>NUCLEOTIDE SEQUENCE [LARGE SCALE GENOMIC DNA]</scope>
    <source>
        <strain evidence="15 16">LYAD-421 SS1</strain>
    </source>
</reference>
<gene>
    <name evidence="15" type="ORF">DICSQDRAFT_183326</name>
</gene>